<dbReference type="Proteomes" id="UP000029085">
    <property type="component" value="Unassembled WGS sequence"/>
</dbReference>
<comment type="caution">
    <text evidence="2">The sequence shown here is derived from an EMBL/GenBank/DDBJ whole genome shotgun (WGS) entry which is preliminary data.</text>
</comment>
<dbReference type="PANTHER" id="PTHR40045">
    <property type="entry name" value="YCGG FAMILY PROTEIN"/>
    <property type="match status" value="1"/>
</dbReference>
<accession>A0A087MH97</accession>
<dbReference type="EMBL" id="AVCJ01000023">
    <property type="protein sequence ID" value="KFL36250.1"/>
    <property type="molecule type" value="Genomic_DNA"/>
</dbReference>
<protein>
    <recommendedName>
        <fullName evidence="4">YqcI/YcgG family protein</fullName>
    </recommendedName>
</protein>
<evidence type="ECO:0000313" key="2">
    <source>
        <dbReference type="EMBL" id="KFL36250.1"/>
    </source>
</evidence>
<keyword evidence="3" id="KW-1185">Reference proteome</keyword>
<evidence type="ECO:0008006" key="4">
    <source>
        <dbReference type="Google" id="ProtNLM"/>
    </source>
</evidence>
<evidence type="ECO:0000313" key="3">
    <source>
        <dbReference type="Proteomes" id="UP000029085"/>
    </source>
</evidence>
<feature type="compositionally biased region" description="Polar residues" evidence="1">
    <location>
        <begin position="1"/>
        <end position="17"/>
    </location>
</feature>
<dbReference type="InterPro" id="IPR014988">
    <property type="entry name" value="Uncharacterised_YqcI/YcgG"/>
</dbReference>
<evidence type="ECO:0000256" key="1">
    <source>
        <dbReference type="SAM" id="MobiDB-lite"/>
    </source>
</evidence>
<dbReference type="STRING" id="1121014.N788_05000"/>
<dbReference type="AlphaFoldDB" id="A0A087MH97"/>
<reference evidence="3" key="1">
    <citation type="submission" date="2013-08" db="EMBL/GenBank/DDBJ databases">
        <title>Genome sequencing of Arenimonas donghaensis.</title>
        <authorList>
            <person name="Chen F."/>
            <person name="Wang G."/>
        </authorList>
    </citation>
    <scope>NUCLEOTIDE SEQUENCE [LARGE SCALE GENOMIC DNA]</scope>
    <source>
        <strain evidence="3">HO3-R19</strain>
    </source>
</reference>
<proteinExistence type="predicted"/>
<reference evidence="2 3" key="2">
    <citation type="journal article" date="2015" name="Stand. Genomic Sci.">
        <title>High quality draft genomic sequence of Arenimonas donghaensis DSM 18148(T).</title>
        <authorList>
            <person name="Chen F."/>
            <person name="Wang H."/>
            <person name="Cao Y."/>
            <person name="Li X."/>
            <person name="Wang G."/>
        </authorList>
    </citation>
    <scope>NUCLEOTIDE SEQUENCE [LARGE SCALE GENOMIC DNA]</scope>
    <source>
        <strain evidence="2 3">HO3-R19</strain>
    </source>
</reference>
<name>A0A087MH97_9GAMM</name>
<gene>
    <name evidence="2" type="ORF">N788_05000</name>
</gene>
<sequence>MTNTNHEAATMSTQPGRSQPRDEHQPAGTVGTDDALAARLRAHVEAADFPCVGAKAALARDALEVHVFGLLGARANDGPLLDRIVRFARQRDQDAPDDTTVHSLAAVFEGPRDTDEHRFEALLWSQLQRLHLLDVRRGARWARDVSQDPDSPKFSLSLGGHPFFVIGLHAGASRRARRTPFPVLVFNSHRQFDRLREDGRYAKMQAATRARDLALQGSINPNLADFGTAPETRQYSGRAVEADWRCPFHASKGR</sequence>
<dbReference type="PATRIC" id="fig|1121014.3.peg.1889"/>
<organism evidence="2 3">
    <name type="scientific">Arenimonas donghaensis DSM 18148 = HO3-R19</name>
    <dbReference type="NCBI Taxonomy" id="1121014"/>
    <lineage>
        <taxon>Bacteria</taxon>
        <taxon>Pseudomonadati</taxon>
        <taxon>Pseudomonadota</taxon>
        <taxon>Gammaproteobacteria</taxon>
        <taxon>Lysobacterales</taxon>
        <taxon>Lysobacteraceae</taxon>
        <taxon>Arenimonas</taxon>
    </lineage>
</organism>
<dbReference type="NCBIfam" id="NF041366">
    <property type="entry name" value="GntA_guanitoxin"/>
    <property type="match status" value="1"/>
</dbReference>
<dbReference type="Pfam" id="PF08892">
    <property type="entry name" value="YqcI_YcgG"/>
    <property type="match status" value="1"/>
</dbReference>
<dbReference type="PANTHER" id="PTHR40045:SF1">
    <property type="entry name" value="YQCI_YCGG FAMILY PROTEIN"/>
    <property type="match status" value="1"/>
</dbReference>
<feature type="region of interest" description="Disordered" evidence="1">
    <location>
        <begin position="1"/>
        <end position="30"/>
    </location>
</feature>